<dbReference type="InterPro" id="IPR008979">
    <property type="entry name" value="Galactose-bd-like_sf"/>
</dbReference>
<evidence type="ECO:0000313" key="2">
    <source>
        <dbReference type="Proteomes" id="UP000652847"/>
    </source>
</evidence>
<protein>
    <recommendedName>
        <fullName evidence="3">Glycoside hydrolase family 2</fullName>
    </recommendedName>
</protein>
<dbReference type="InterPro" id="IPR053161">
    <property type="entry name" value="Ulvan_degrading_GH"/>
</dbReference>
<dbReference type="Proteomes" id="UP000652847">
    <property type="component" value="Unassembled WGS sequence"/>
</dbReference>
<dbReference type="PANTHER" id="PTHR36848">
    <property type="entry name" value="DNA-BINDING PROTEIN (PUTATIVE SECRETED PROTEIN)-RELATED"/>
    <property type="match status" value="1"/>
</dbReference>
<accession>A0A8I0AGG9</accession>
<reference evidence="1 2" key="1">
    <citation type="submission" date="2020-08" db="EMBL/GenBank/DDBJ databases">
        <title>Genome public.</title>
        <authorList>
            <person name="Liu C."/>
            <person name="Sun Q."/>
        </authorList>
    </citation>
    <scope>NUCLEOTIDE SEQUENCE [LARGE SCALE GENOMIC DNA]</scope>
    <source>
        <strain evidence="1 2">BX17</strain>
    </source>
</reference>
<keyword evidence="2" id="KW-1185">Reference proteome</keyword>
<dbReference type="PANTHER" id="PTHR36848:SF2">
    <property type="entry name" value="SECRETED PROTEIN"/>
    <property type="match status" value="1"/>
</dbReference>
<evidence type="ECO:0008006" key="3">
    <source>
        <dbReference type="Google" id="ProtNLM"/>
    </source>
</evidence>
<sequence length="882" mass="100295">MKHLQALLQGKCTSHILPFLWMKGEDNETIKKELDKIEACGIREVCLESRPHPDFCGPKWWENLDFICEEAEKRGLRLWILDDKKFPTGYANGGFEKHPEKSKLYLGERHMDIMGPCRNSAVLVENFIPSDGRLLGILAVPKPDGQTLAIKGSGILNLTDTMENGFVYFDLPEGAYRLFILFTTRTGGGRDHYMNLIDSSSVKVLLDEVYEKHYARYSKYFGNVIAGFFSDEPELGNVKGYPFDNMLGQKDIRLPWSDELERKLTETWKEEFLTNLPALWYDSEEKTAKVRTEYMDAMTHLVHTCFSGQIGSWCQVHGVEYIGHIIEDDNAHARMGCSIGHYFREMEGQHMAGIDVVHHQIVPGFTQPVHQWIAGDRDGEFFHFGLAKLGSSAAHIQKNKKDRALCEIFGNYGWAEGNSFMKWLTNHMLVRGINEFTPHAFSMKYPDPDCPPHFYAGGNNPGFECFTWLMQYMNRSAHFLSNGTHLADAAILYHGESGWCGEAMYFQKPGRALMEKQLDYDVIPADIFAEAIVENGVLKILDKTYASLILPYAQCLDERVVQFIEANQKNKLKVYIIDKLPEKTTKGTELPEAFSKWVEIVTLDNLAKKAAAESEKHRMRKLAVTDNGKGTISENLQDLRMIVNQTEEGLCAMLFNESVSRRADFSLLVQDDKLDGLTFYDPWFNRAQSFDLKPYPAQTEGYAHQILGSLEPGESCFLCLEIIEHIKEEGIKIESDIHFPEKQTTLYIPWKVTIKEGKTLQLKADKELPNMNGRGYFPAYTGSYLYTGSFTWKKNEGEHYSLKFPEAADCLRVKLNGEDVGYLAGFPAKVEVTDALLDGENHLEIKVDTTLVWKLKDGASTHLQIPATGITEAPVIETYMRY</sequence>
<evidence type="ECO:0000313" key="1">
    <source>
        <dbReference type="EMBL" id="MBC5649889.1"/>
    </source>
</evidence>
<gene>
    <name evidence="1" type="ORF">H8S54_01815</name>
</gene>
<dbReference type="EMBL" id="JACOOT010000004">
    <property type="protein sequence ID" value="MBC5649889.1"/>
    <property type="molecule type" value="Genomic_DNA"/>
</dbReference>
<dbReference type="Gene3D" id="2.60.120.260">
    <property type="entry name" value="Galactose-binding domain-like"/>
    <property type="match status" value="1"/>
</dbReference>
<proteinExistence type="predicted"/>
<name>A0A8I0AGG9_9FIRM</name>
<dbReference type="AlphaFoldDB" id="A0A8I0AGG9"/>
<comment type="caution">
    <text evidence="1">The sequence shown here is derived from an EMBL/GenBank/DDBJ whole genome shotgun (WGS) entry which is preliminary data.</text>
</comment>
<dbReference type="SUPFAM" id="SSF49785">
    <property type="entry name" value="Galactose-binding domain-like"/>
    <property type="match status" value="1"/>
</dbReference>
<organism evidence="1 2">
    <name type="scientific">Blautia segnis</name>
    <dbReference type="NCBI Taxonomy" id="2763030"/>
    <lineage>
        <taxon>Bacteria</taxon>
        <taxon>Bacillati</taxon>
        <taxon>Bacillota</taxon>
        <taxon>Clostridia</taxon>
        <taxon>Lachnospirales</taxon>
        <taxon>Lachnospiraceae</taxon>
        <taxon>Blautia</taxon>
    </lineage>
</organism>
<dbReference type="RefSeq" id="WP_186900762.1">
    <property type="nucleotide sequence ID" value="NZ_JACOOT010000004.1"/>
</dbReference>